<organism evidence="2 3">
    <name type="scientific">Rhizobium sullae</name>
    <name type="common">Rhizobium hedysari</name>
    <dbReference type="NCBI Taxonomy" id="50338"/>
    <lineage>
        <taxon>Bacteria</taxon>
        <taxon>Pseudomonadati</taxon>
        <taxon>Pseudomonadota</taxon>
        <taxon>Alphaproteobacteria</taxon>
        <taxon>Hyphomicrobiales</taxon>
        <taxon>Rhizobiaceae</taxon>
        <taxon>Rhizobium/Agrobacterium group</taxon>
        <taxon>Rhizobium</taxon>
    </lineage>
</organism>
<evidence type="ECO:0000313" key="2">
    <source>
        <dbReference type="EMBL" id="TCU04519.1"/>
    </source>
</evidence>
<evidence type="ECO:0000256" key="1">
    <source>
        <dbReference type="SAM" id="MobiDB-lite"/>
    </source>
</evidence>
<gene>
    <name evidence="2" type="ORF">EV132_13930</name>
</gene>
<evidence type="ECO:0000313" key="3">
    <source>
        <dbReference type="Proteomes" id="UP000294576"/>
    </source>
</evidence>
<dbReference type="EMBL" id="SMBH01000039">
    <property type="protein sequence ID" value="TCU04519.1"/>
    <property type="molecule type" value="Genomic_DNA"/>
</dbReference>
<dbReference type="AlphaFoldDB" id="A0A4R3PRG8"/>
<dbReference type="SUPFAM" id="SSF47473">
    <property type="entry name" value="EF-hand"/>
    <property type="match status" value="1"/>
</dbReference>
<feature type="compositionally biased region" description="Polar residues" evidence="1">
    <location>
        <begin position="1"/>
        <end position="10"/>
    </location>
</feature>
<dbReference type="PROSITE" id="PS00018">
    <property type="entry name" value="EF_HAND_1"/>
    <property type="match status" value="1"/>
</dbReference>
<proteinExistence type="predicted"/>
<dbReference type="InterPro" id="IPR018247">
    <property type="entry name" value="EF_Hand_1_Ca_BS"/>
</dbReference>
<dbReference type="InterPro" id="IPR011992">
    <property type="entry name" value="EF-hand-dom_pair"/>
</dbReference>
<dbReference type="Proteomes" id="UP000294576">
    <property type="component" value="Unassembled WGS sequence"/>
</dbReference>
<sequence>MRIGSDNSICSLFAPKSRKGPSVADEKIDMTPTQPPRAPPVGTDEQLVAEFYARLTKQQLDWADADNDDRVTKDEYMDGQVRLAQLNGRPLDATSFESHWTTIDPTGKGWVDEAELRKGLEKMLPVRVGHLDANYAERLRTKQA</sequence>
<protein>
    <recommendedName>
        <fullName evidence="4">EF-hand domain-containing protein</fullName>
    </recommendedName>
</protein>
<comment type="caution">
    <text evidence="2">The sequence shown here is derived from an EMBL/GenBank/DDBJ whole genome shotgun (WGS) entry which is preliminary data.</text>
</comment>
<evidence type="ECO:0008006" key="4">
    <source>
        <dbReference type="Google" id="ProtNLM"/>
    </source>
</evidence>
<feature type="region of interest" description="Disordered" evidence="1">
    <location>
        <begin position="1"/>
        <end position="43"/>
    </location>
</feature>
<name>A0A4R3PRG8_RHISU</name>
<reference evidence="2 3" key="1">
    <citation type="submission" date="2019-03" db="EMBL/GenBank/DDBJ databases">
        <title>Genomic Encyclopedia of Type Strains, Phase IV (KMG-V): Genome sequencing to study the core and pangenomes of soil and plant-associated prokaryotes.</title>
        <authorList>
            <person name="Whitman W."/>
        </authorList>
    </citation>
    <scope>NUCLEOTIDE SEQUENCE [LARGE SCALE GENOMIC DNA]</scope>
    <source>
        <strain evidence="2 3">Hc14</strain>
    </source>
</reference>
<accession>A0A4R3PRG8</accession>
<dbReference type="Gene3D" id="1.10.238.10">
    <property type="entry name" value="EF-hand"/>
    <property type="match status" value="1"/>
</dbReference>